<keyword evidence="1" id="KW-0472">Membrane</keyword>
<gene>
    <name evidence="2" type="ORF">UFOPK1722_01193</name>
</gene>
<accession>A0A6J6F7A8</accession>
<evidence type="ECO:0000313" key="2">
    <source>
        <dbReference type="EMBL" id="CAB4583455.1"/>
    </source>
</evidence>
<feature type="transmembrane region" description="Helical" evidence="1">
    <location>
        <begin position="302"/>
        <end position="323"/>
    </location>
</feature>
<feature type="transmembrane region" description="Helical" evidence="1">
    <location>
        <begin position="134"/>
        <end position="158"/>
    </location>
</feature>
<keyword evidence="1" id="KW-1133">Transmembrane helix</keyword>
<reference evidence="2" key="1">
    <citation type="submission" date="2020-05" db="EMBL/GenBank/DDBJ databases">
        <authorList>
            <person name="Chiriac C."/>
            <person name="Salcher M."/>
            <person name="Ghai R."/>
            <person name="Kavagutti S V."/>
        </authorList>
    </citation>
    <scope>NUCLEOTIDE SEQUENCE</scope>
</reference>
<proteinExistence type="predicted"/>
<feature type="transmembrane region" description="Helical" evidence="1">
    <location>
        <begin position="329"/>
        <end position="351"/>
    </location>
</feature>
<feature type="transmembrane region" description="Helical" evidence="1">
    <location>
        <begin position="276"/>
        <end position="295"/>
    </location>
</feature>
<feature type="transmembrane region" description="Helical" evidence="1">
    <location>
        <begin position="105"/>
        <end position="122"/>
    </location>
</feature>
<feature type="transmembrane region" description="Helical" evidence="1">
    <location>
        <begin position="203"/>
        <end position="220"/>
    </location>
</feature>
<keyword evidence="1" id="KW-0812">Transmembrane</keyword>
<organism evidence="2">
    <name type="scientific">freshwater metagenome</name>
    <dbReference type="NCBI Taxonomy" id="449393"/>
    <lineage>
        <taxon>unclassified sequences</taxon>
        <taxon>metagenomes</taxon>
        <taxon>ecological metagenomes</taxon>
    </lineage>
</organism>
<sequence length="482" mass="51974">MVVGLAVPFVVLSIQQLTELSDRRLPCCDYSALELGTRAFLRGEQFTGMYSREGWRHPGPITFVWSSIARLLPGNGFAEHQVAAVAVHVAAMAMVVWAFRKRLTSTGFMVAVAALVAFVWRFDIDHFREPWNPFTAMSWATLAVVLAAGFATSGGWAWLTGFVVFGSFAVQTHVGTAPVVVIAALVVVRELRRRWDHEGRRSALVRTSMLALLIWLLPLVDLVRGDGNLFDVATGTDRGWASGDVWTTVARLIGLGPSAMGRFFGPSSPYVEAGELGVFEILMVVVAVSLSWAVWRARRRAPFAFTVTTLSWSGIALTAVLVQTTSGPFYRYLLLPVVGLSALIWIMGVVVVVETVASRAPRWVVPGLAASVAVVSGIVTAVGVDSEHLVGRYGDADIDRAVDEVRANCDSLDEDVVVRVSEAGDEIAWTDALPVIVALDRCTTVTVTGITGFIAGPGFEADDDAEPDYFIEGSGWSADAPD</sequence>
<dbReference type="AlphaFoldDB" id="A0A6J6F7A8"/>
<name>A0A6J6F7A8_9ZZZZ</name>
<evidence type="ECO:0000256" key="1">
    <source>
        <dbReference type="SAM" id="Phobius"/>
    </source>
</evidence>
<feature type="transmembrane region" description="Helical" evidence="1">
    <location>
        <begin position="170"/>
        <end position="191"/>
    </location>
</feature>
<protein>
    <submittedName>
        <fullName evidence="2">Unannotated protein</fullName>
    </submittedName>
</protein>
<dbReference type="EMBL" id="CAEZTS010000105">
    <property type="protein sequence ID" value="CAB4583455.1"/>
    <property type="molecule type" value="Genomic_DNA"/>
</dbReference>
<feature type="transmembrane region" description="Helical" evidence="1">
    <location>
        <begin position="363"/>
        <end position="384"/>
    </location>
</feature>